<evidence type="ECO:0000259" key="1">
    <source>
        <dbReference type="Pfam" id="PF03781"/>
    </source>
</evidence>
<feature type="domain" description="Sulfatase-modifying factor enzyme-like" evidence="1">
    <location>
        <begin position="55"/>
        <end position="257"/>
    </location>
</feature>
<dbReference type="InterPro" id="IPR051043">
    <property type="entry name" value="Sulfatase_Mod_Factor_Kinase"/>
</dbReference>
<dbReference type="InterPro" id="IPR042095">
    <property type="entry name" value="SUMF_sf"/>
</dbReference>
<reference evidence="2 3" key="1">
    <citation type="submission" date="2019-07" db="EMBL/GenBank/DDBJ databases">
        <authorList>
            <person name="Huq M.A."/>
        </authorList>
    </citation>
    <scope>NUCLEOTIDE SEQUENCE [LARGE SCALE GENOMIC DNA]</scope>
    <source>
        <strain evidence="2 3">MAH-3</strain>
    </source>
</reference>
<protein>
    <submittedName>
        <fullName evidence="2">SUMF1/EgtB/PvdOfamily nonheme iron enzyme</fullName>
    </submittedName>
</protein>
<sequence length="301" mass="34459">MKRFSVSIFIFLVTILFLSFAKPKKPISDLEGMKNAAKDAFSYIPPGKTIVDGDTVTCQGFFISQKEVSNLNYQEYLDDLKKTGKMKEYRLALVDSAKWNSTYFQGEKYVTHYFNHKAYKNYPVVNITRQQAEKYCEWLTQIWREYTKNQSIIVRLPKRAEFLRAANGSSMDRPYAWNSPYIRTEKGKMMANFLQIDGGCISRDTLTGKLILVTNSFDYIGNGDLYADVTAPVESYFPNEFGIFHLNGNVSEMVAEQDIAVGGDWNSPGFDIRNQSMKKFTEANPMVGFRPVMTFSESSKK</sequence>
<evidence type="ECO:0000313" key="2">
    <source>
        <dbReference type="EMBL" id="TSJ45813.1"/>
    </source>
</evidence>
<dbReference type="EMBL" id="VLPL01000003">
    <property type="protein sequence ID" value="TSJ45813.1"/>
    <property type="molecule type" value="Genomic_DNA"/>
</dbReference>
<dbReference type="SUPFAM" id="SSF56436">
    <property type="entry name" value="C-type lectin-like"/>
    <property type="match status" value="1"/>
</dbReference>
<dbReference type="InterPro" id="IPR016187">
    <property type="entry name" value="CTDL_fold"/>
</dbReference>
<dbReference type="AlphaFoldDB" id="A0A556N185"/>
<dbReference type="Pfam" id="PF03781">
    <property type="entry name" value="FGE-sulfatase"/>
    <property type="match status" value="1"/>
</dbReference>
<name>A0A556N185_9FLAO</name>
<dbReference type="RefSeq" id="WP_144332768.1">
    <property type="nucleotide sequence ID" value="NZ_VLPL01000003.1"/>
</dbReference>
<dbReference type="OrthoDB" id="9768004at2"/>
<dbReference type="Gene3D" id="3.90.1580.10">
    <property type="entry name" value="paralog of FGE (formylglycine-generating enzyme)"/>
    <property type="match status" value="1"/>
</dbReference>
<dbReference type="GO" id="GO:0120147">
    <property type="term" value="F:formylglycine-generating oxidase activity"/>
    <property type="evidence" value="ECO:0007669"/>
    <property type="project" value="TreeGrafter"/>
</dbReference>
<gene>
    <name evidence="2" type="ORF">FO442_08685</name>
</gene>
<dbReference type="PANTHER" id="PTHR23150">
    <property type="entry name" value="SULFATASE MODIFYING FACTOR 1, 2"/>
    <property type="match status" value="1"/>
</dbReference>
<accession>A0A556N185</accession>
<evidence type="ECO:0000313" key="3">
    <source>
        <dbReference type="Proteomes" id="UP000316008"/>
    </source>
</evidence>
<dbReference type="InterPro" id="IPR005532">
    <property type="entry name" value="SUMF_dom"/>
</dbReference>
<keyword evidence="3" id="KW-1185">Reference proteome</keyword>
<dbReference type="PANTHER" id="PTHR23150:SF19">
    <property type="entry name" value="FORMYLGLYCINE-GENERATING ENZYME"/>
    <property type="match status" value="1"/>
</dbReference>
<comment type="caution">
    <text evidence="2">The sequence shown here is derived from an EMBL/GenBank/DDBJ whole genome shotgun (WGS) entry which is preliminary data.</text>
</comment>
<proteinExistence type="predicted"/>
<organism evidence="2 3">
    <name type="scientific">Fluviicola chungangensis</name>
    <dbReference type="NCBI Taxonomy" id="2597671"/>
    <lineage>
        <taxon>Bacteria</taxon>
        <taxon>Pseudomonadati</taxon>
        <taxon>Bacteroidota</taxon>
        <taxon>Flavobacteriia</taxon>
        <taxon>Flavobacteriales</taxon>
        <taxon>Crocinitomicaceae</taxon>
        <taxon>Fluviicola</taxon>
    </lineage>
</organism>
<dbReference type="Proteomes" id="UP000316008">
    <property type="component" value="Unassembled WGS sequence"/>
</dbReference>